<sequence length="140" mass="16106">MTYYPTILVDTGLLVAFYDSADSHHNRVVEFFAGCTSRLVTSEGCVTEVMWLLASDWQVQNEFLSHLANHIYECEFLTSQDFARIAELNAQYADLPADFSDLSLVAISERLNIAAIATLDKDFDIYRRYRNQPFTRVFYP</sequence>
<dbReference type="Pfam" id="PF01850">
    <property type="entry name" value="PIN"/>
    <property type="match status" value="1"/>
</dbReference>
<dbReference type="AlphaFoldDB" id="A0A367RQZ3"/>
<feature type="domain" description="PIN" evidence="1">
    <location>
        <begin position="7"/>
        <end position="126"/>
    </location>
</feature>
<evidence type="ECO:0000313" key="3">
    <source>
        <dbReference type="Proteomes" id="UP000252085"/>
    </source>
</evidence>
<dbReference type="InterPro" id="IPR029060">
    <property type="entry name" value="PIN-like_dom_sf"/>
</dbReference>
<protein>
    <submittedName>
        <fullName evidence="2">Twitching motility protein PilT</fullName>
    </submittedName>
</protein>
<accession>A0A367RQZ3</accession>
<evidence type="ECO:0000313" key="2">
    <source>
        <dbReference type="EMBL" id="RCJ38915.1"/>
    </source>
</evidence>
<reference evidence="2 3" key="1">
    <citation type="submission" date="2016-04" db="EMBL/GenBank/DDBJ databases">
        <authorList>
            <person name="Evans L.H."/>
            <person name="Alamgir A."/>
            <person name="Owens N."/>
            <person name="Weber N.D."/>
            <person name="Virtaneva K."/>
            <person name="Barbian K."/>
            <person name="Babar A."/>
            <person name="Rosenke K."/>
        </authorList>
    </citation>
    <scope>NUCLEOTIDE SEQUENCE [LARGE SCALE GENOMIC DNA]</scope>
    <source>
        <strain evidence="2">NIES-2108</strain>
    </source>
</reference>
<dbReference type="EMBL" id="LXQE01000107">
    <property type="protein sequence ID" value="RCJ38915.1"/>
    <property type="molecule type" value="Genomic_DNA"/>
</dbReference>
<name>A0A367RQZ3_NOSPU</name>
<organism evidence="2 3">
    <name type="scientific">Nostoc punctiforme NIES-2108</name>
    <dbReference type="NCBI Taxonomy" id="1356359"/>
    <lineage>
        <taxon>Bacteria</taxon>
        <taxon>Bacillati</taxon>
        <taxon>Cyanobacteriota</taxon>
        <taxon>Cyanophyceae</taxon>
        <taxon>Nostocales</taxon>
        <taxon>Nostocaceae</taxon>
        <taxon>Nostoc</taxon>
    </lineage>
</organism>
<dbReference type="SUPFAM" id="SSF88723">
    <property type="entry name" value="PIN domain-like"/>
    <property type="match status" value="1"/>
</dbReference>
<dbReference type="Proteomes" id="UP000252085">
    <property type="component" value="Unassembled WGS sequence"/>
</dbReference>
<evidence type="ECO:0000259" key="1">
    <source>
        <dbReference type="Pfam" id="PF01850"/>
    </source>
</evidence>
<dbReference type="Gene3D" id="3.40.50.1010">
    <property type="entry name" value="5'-nuclease"/>
    <property type="match status" value="1"/>
</dbReference>
<gene>
    <name evidence="2" type="ORF">A6769_07700</name>
</gene>
<comment type="caution">
    <text evidence="2">The sequence shown here is derived from an EMBL/GenBank/DDBJ whole genome shotgun (WGS) entry which is preliminary data.</text>
</comment>
<dbReference type="InterPro" id="IPR002716">
    <property type="entry name" value="PIN_dom"/>
</dbReference>
<proteinExistence type="predicted"/>